<organism evidence="4 5">
    <name type="scientific">Caldisericum exile</name>
    <dbReference type="NCBI Taxonomy" id="693075"/>
    <lineage>
        <taxon>Bacteria</taxon>
        <taxon>Pseudomonadati</taxon>
        <taxon>Caldisericota/Cryosericota group</taxon>
        <taxon>Caldisericota</taxon>
        <taxon>Caldisericia</taxon>
        <taxon>Caldisericales</taxon>
        <taxon>Caldisericaceae</taxon>
        <taxon>Caldisericum</taxon>
    </lineage>
</organism>
<accession>A0A2J6WEG0</accession>
<dbReference type="SMART" id="SM00849">
    <property type="entry name" value="Lactamase_B"/>
    <property type="match status" value="1"/>
</dbReference>
<protein>
    <recommendedName>
        <fullName evidence="3">Metallo-beta-lactamase domain-containing protein</fullName>
    </recommendedName>
</protein>
<evidence type="ECO:0000313" key="4">
    <source>
        <dbReference type="EMBL" id="PMP67451.1"/>
    </source>
</evidence>
<dbReference type="EMBL" id="PNIL01000045">
    <property type="protein sequence ID" value="PMP67451.1"/>
    <property type="molecule type" value="Genomic_DNA"/>
</dbReference>
<keyword evidence="1" id="KW-0269">Exonuclease</keyword>
<name>A0A2J6WEG0_9BACT</name>
<dbReference type="InterPro" id="IPR042173">
    <property type="entry name" value="RNase_J_2"/>
</dbReference>
<dbReference type="GO" id="GO:0004527">
    <property type="term" value="F:exonuclease activity"/>
    <property type="evidence" value="ECO:0007669"/>
    <property type="project" value="UniProtKB-KW"/>
</dbReference>
<comment type="caution">
    <text evidence="4">The sequence shown here is derived from an EMBL/GenBank/DDBJ whole genome shotgun (WGS) entry which is preliminary data.</text>
</comment>
<dbReference type="PANTHER" id="PTHR43694:SF1">
    <property type="entry name" value="RIBONUCLEASE J"/>
    <property type="match status" value="1"/>
</dbReference>
<dbReference type="Gene3D" id="3.40.50.10710">
    <property type="entry name" value="Metallo-hydrolase/oxidoreductase"/>
    <property type="match status" value="1"/>
</dbReference>
<dbReference type="AlphaFoldDB" id="A0A2J6WEG0"/>
<dbReference type="InterPro" id="IPR001279">
    <property type="entry name" value="Metallo-B-lactamas"/>
</dbReference>
<sequence length="432" mass="48756">MRIGFFGGVREIGGNIILMESNGVGIVFDFGRRFPTSQVFFNDTIKGRPEKGFEDYVELGELPPFRGFYKNELSEEKSLPIEIGGLFFSHAHLDHIGQICYLSDSLKKYMTKGSFATLSYFVEKGIVECMPSNIEIVDGKTVQIGDFKITPYFIDHDVPGAVAYFVETPKGLVIYTGDIYFKGVKSELSNKFVEYAKSLRPYILITEGTRIGWNGIVSNTEPELKEQIKEVASVFKGLIIGNVYEIHLTRIQTFFNAASELGKKFIIHEDYASTLLKYGEFETIASEILNAPNTFVYAPFESKLNIPKEKFVTKDELVSNQVNEILLLNFSHIPELIDIKPIEGSAYIMSGGEPLSSVDPLNTKILENWLSKFNLPLFRIHSPGHASETEILWMAKEINPEILLPIHTQIPERFKVVHANVQVLEKGILTEF</sequence>
<keyword evidence="1" id="KW-0378">Hydrolase</keyword>
<dbReference type="GO" id="GO:0003723">
    <property type="term" value="F:RNA binding"/>
    <property type="evidence" value="ECO:0007669"/>
    <property type="project" value="UniProtKB-KW"/>
</dbReference>
<dbReference type="Proteomes" id="UP000237040">
    <property type="component" value="Unassembled WGS sequence"/>
</dbReference>
<feature type="domain" description="Metallo-beta-lactamase" evidence="3">
    <location>
        <begin position="13"/>
        <end position="216"/>
    </location>
</feature>
<evidence type="ECO:0000259" key="3">
    <source>
        <dbReference type="SMART" id="SM00849"/>
    </source>
</evidence>
<dbReference type="Gene3D" id="3.60.15.10">
    <property type="entry name" value="Ribonuclease Z/Hydroxyacylglutathione hydrolase-like"/>
    <property type="match status" value="1"/>
</dbReference>
<evidence type="ECO:0000256" key="1">
    <source>
        <dbReference type="ARBA" id="ARBA00022839"/>
    </source>
</evidence>
<keyword evidence="1" id="KW-0540">Nuclease</keyword>
<proteinExistence type="predicted"/>
<gene>
    <name evidence="4" type="ORF">C0189_03095</name>
</gene>
<dbReference type="CDD" id="cd07732">
    <property type="entry name" value="metallo-hydrolase-like_MBL-fold"/>
    <property type="match status" value="1"/>
</dbReference>
<dbReference type="PANTHER" id="PTHR43694">
    <property type="entry name" value="RIBONUCLEASE J"/>
    <property type="match status" value="1"/>
</dbReference>
<dbReference type="SUPFAM" id="SSF56281">
    <property type="entry name" value="Metallo-hydrolase/oxidoreductase"/>
    <property type="match status" value="1"/>
</dbReference>
<evidence type="ECO:0000256" key="2">
    <source>
        <dbReference type="ARBA" id="ARBA00022884"/>
    </source>
</evidence>
<dbReference type="RefSeq" id="WP_424587113.1">
    <property type="nucleotide sequence ID" value="NZ_JBNATC010000006.1"/>
</dbReference>
<evidence type="ECO:0000313" key="5">
    <source>
        <dbReference type="Proteomes" id="UP000237040"/>
    </source>
</evidence>
<dbReference type="InterPro" id="IPR036866">
    <property type="entry name" value="RibonucZ/Hydroxyglut_hydro"/>
</dbReference>
<reference evidence="4 5" key="1">
    <citation type="submission" date="2018-01" db="EMBL/GenBank/DDBJ databases">
        <title>Metagenomic assembled genomes from two thermal pools in the Uzon Caldera, Kamchatka, Russia.</title>
        <authorList>
            <person name="Wilkins L."/>
            <person name="Ettinger C."/>
        </authorList>
    </citation>
    <scope>NUCLEOTIDE SEQUENCE [LARGE SCALE GENOMIC DNA]</scope>
    <source>
        <strain evidence="4">ZAV-07</strain>
    </source>
</reference>
<keyword evidence="2" id="KW-0694">RNA-binding</keyword>